<protein>
    <submittedName>
        <fullName evidence="1">Uncharacterized protein</fullName>
    </submittedName>
</protein>
<proteinExistence type="predicted"/>
<reference evidence="1 2" key="1">
    <citation type="submission" date="2019-03" db="EMBL/GenBank/DDBJ databases">
        <title>Genomic Encyclopedia of Type Strains, Phase IV (KMG-V): Genome sequencing to study the core and pangenomes of soil and plant-associated prokaryotes.</title>
        <authorList>
            <person name="Whitman W."/>
        </authorList>
    </citation>
    <scope>NUCLEOTIDE SEQUENCE [LARGE SCALE GENOMIC DNA]</scope>
    <source>
        <strain evidence="1 2">Hc14</strain>
    </source>
</reference>
<comment type="caution">
    <text evidence="1">The sequence shown here is derived from an EMBL/GenBank/DDBJ whole genome shotgun (WGS) entry which is preliminary data.</text>
</comment>
<dbReference type="EMBL" id="SMBH01000009">
    <property type="protein sequence ID" value="TCU14476.1"/>
    <property type="molecule type" value="Genomic_DNA"/>
</dbReference>
<name>A0A4R3Q913_RHISU</name>
<sequence length="67" mass="7593">MRESHSIRIGVLEALIHLVKCVREGYVTHRRSDSTVQRVKVTSLISSPQIMPDPMIEADRTSPTYCP</sequence>
<organism evidence="1 2">
    <name type="scientific">Rhizobium sullae</name>
    <name type="common">Rhizobium hedysari</name>
    <dbReference type="NCBI Taxonomy" id="50338"/>
    <lineage>
        <taxon>Bacteria</taxon>
        <taxon>Pseudomonadati</taxon>
        <taxon>Pseudomonadota</taxon>
        <taxon>Alphaproteobacteria</taxon>
        <taxon>Hyphomicrobiales</taxon>
        <taxon>Rhizobiaceae</taxon>
        <taxon>Rhizobium/Agrobacterium group</taxon>
        <taxon>Rhizobium</taxon>
    </lineage>
</organism>
<gene>
    <name evidence="1" type="ORF">EV132_109199</name>
</gene>
<dbReference type="Proteomes" id="UP000294576">
    <property type="component" value="Unassembled WGS sequence"/>
</dbReference>
<dbReference type="AlphaFoldDB" id="A0A4R3Q913"/>
<evidence type="ECO:0000313" key="2">
    <source>
        <dbReference type="Proteomes" id="UP000294576"/>
    </source>
</evidence>
<accession>A0A4R3Q913</accession>
<evidence type="ECO:0000313" key="1">
    <source>
        <dbReference type="EMBL" id="TCU14476.1"/>
    </source>
</evidence>